<name>S2KT05_LITA3</name>
<comment type="caution">
    <text evidence="1">The sequence shown here is derived from an EMBL/GenBank/DDBJ whole genome shotgun (WGS) entry which is preliminary data.</text>
</comment>
<dbReference type="AlphaFoldDB" id="S2KT05"/>
<organism evidence="1 2">
    <name type="scientific">Litchfieldella anticariensis (strain DSM 16096 / CECT 5854 / CIP 108499 / LMG 22089 / FP35)</name>
    <name type="common">Halomonas anticariensis</name>
    <dbReference type="NCBI Taxonomy" id="1121939"/>
    <lineage>
        <taxon>Bacteria</taxon>
        <taxon>Pseudomonadati</taxon>
        <taxon>Pseudomonadota</taxon>
        <taxon>Gammaproteobacteria</taxon>
        <taxon>Oceanospirillales</taxon>
        <taxon>Halomonadaceae</taxon>
        <taxon>Litchfieldella</taxon>
    </lineage>
</organism>
<evidence type="ECO:0000313" key="1">
    <source>
        <dbReference type="EMBL" id="EPC03653.1"/>
    </source>
</evidence>
<dbReference type="STRING" id="1121939.L861_19155"/>
<proteinExistence type="predicted"/>
<reference evidence="1 2" key="1">
    <citation type="journal article" date="2013" name="Genome Announc.">
        <title>Draft genome sequence of the moderately halophilic gammaproteobacterium Halomonas anticariensis FP35.</title>
        <authorList>
            <person name="Tahrioui A."/>
            <person name="Quesada E."/>
            <person name="Llamas I."/>
        </authorList>
    </citation>
    <scope>NUCLEOTIDE SEQUENCE [LARGE SCALE GENOMIC DNA]</scope>
    <source>
        <strain evidence="2">DSM 16096 / CECT 5854 / LMG 22089 / FP35</strain>
    </source>
</reference>
<accession>S2KT05</accession>
<keyword evidence="2" id="KW-1185">Reference proteome</keyword>
<evidence type="ECO:0000313" key="2">
    <source>
        <dbReference type="Proteomes" id="UP000014463"/>
    </source>
</evidence>
<dbReference type="PATRIC" id="fig|1121939.11.peg.1279"/>
<dbReference type="EMBL" id="ASTJ01000012">
    <property type="protein sequence ID" value="EPC03653.1"/>
    <property type="molecule type" value="Genomic_DNA"/>
</dbReference>
<sequence length="94" mass="10849">MPQDIQRSPQIHFLVQDGNESFFVFIRQFTHIPPLHTTSIISIHHGQERGPGKRSTPLSTFIPDAIELIQLNEVASPFQDSFIPWINTTRHHPR</sequence>
<gene>
    <name evidence="1" type="ORF">L861_19155</name>
</gene>
<dbReference type="Proteomes" id="UP000014463">
    <property type="component" value="Unassembled WGS sequence"/>
</dbReference>
<protein>
    <submittedName>
        <fullName evidence="1">Uncharacterized protein</fullName>
    </submittedName>
</protein>